<keyword evidence="6 9" id="KW-0472">Membrane</keyword>
<dbReference type="Proteomes" id="UP000663842">
    <property type="component" value="Unassembled WGS sequence"/>
</dbReference>
<evidence type="ECO:0000256" key="2">
    <source>
        <dbReference type="ARBA" id="ARBA00022475"/>
    </source>
</evidence>
<evidence type="ECO:0000256" key="9">
    <source>
        <dbReference type="SAM" id="Phobius"/>
    </source>
</evidence>
<dbReference type="GO" id="GO:0004930">
    <property type="term" value="F:G protein-coupled receptor activity"/>
    <property type="evidence" value="ECO:0007669"/>
    <property type="project" value="UniProtKB-KW"/>
</dbReference>
<name>A0A818XXE5_9BILA</name>
<dbReference type="GO" id="GO:0007218">
    <property type="term" value="P:neuropeptide signaling pathway"/>
    <property type="evidence" value="ECO:0007669"/>
    <property type="project" value="TreeGrafter"/>
</dbReference>
<feature type="transmembrane region" description="Helical" evidence="9">
    <location>
        <begin position="59"/>
        <end position="81"/>
    </location>
</feature>
<evidence type="ECO:0000259" key="10">
    <source>
        <dbReference type="PROSITE" id="PS50262"/>
    </source>
</evidence>
<evidence type="ECO:0000256" key="5">
    <source>
        <dbReference type="ARBA" id="ARBA00023040"/>
    </source>
</evidence>
<dbReference type="Proteomes" id="UP000663866">
    <property type="component" value="Unassembled WGS sequence"/>
</dbReference>
<comment type="subcellular location">
    <subcellularLocation>
        <location evidence="1">Cell membrane</location>
        <topology evidence="1">Multi-pass membrane protein</topology>
    </subcellularLocation>
</comment>
<evidence type="ECO:0000313" key="11">
    <source>
        <dbReference type="EMBL" id="CAF1930420.1"/>
    </source>
</evidence>
<dbReference type="Gene3D" id="1.20.1070.10">
    <property type="entry name" value="Rhodopsin 7-helix transmembrane proteins"/>
    <property type="match status" value="1"/>
</dbReference>
<organism evidence="13 15">
    <name type="scientific">Rotaria magnacalcarata</name>
    <dbReference type="NCBI Taxonomy" id="392030"/>
    <lineage>
        <taxon>Eukaryota</taxon>
        <taxon>Metazoa</taxon>
        <taxon>Spiralia</taxon>
        <taxon>Gnathifera</taxon>
        <taxon>Rotifera</taxon>
        <taxon>Eurotatoria</taxon>
        <taxon>Bdelloidea</taxon>
        <taxon>Philodinida</taxon>
        <taxon>Philodinidae</taxon>
        <taxon>Rotaria</taxon>
    </lineage>
</organism>
<sequence>MKIENTSETTTNETIEFLRIYIICRWFYLIVFGIGIIGNILNIVVFLRKKFRSNSCSIYFIVYSINNFMNLTFGLFLWSLTLGFGLDLEYTVLIYCKIRRYLTHVNYLVSSCLLTMASINRYARVRQAQLTKNLHRYILLCERQTTHIIIISTVIFCLIVNVHIPIFFEINQNECYARIGVYRILFDVFFLLFYALLPPLIMVIVNIATVRHIRCIKKLVNPCVSRREYHFIVLVIAHSFSNIIFTLPYTINKFVYYTFEDLKPTEKEKLIGAVTLLIAFMNPGFSFFLYTLTTRSFRHEFIQACKDIFIRKDSNSLRNKVNDTIGARSSLPMNCITRERLTF</sequence>
<evidence type="ECO:0000313" key="12">
    <source>
        <dbReference type="EMBL" id="CAF2106112.1"/>
    </source>
</evidence>
<dbReference type="EMBL" id="CAJNRF010000030">
    <property type="protein sequence ID" value="CAF1930420.1"/>
    <property type="molecule type" value="Genomic_DNA"/>
</dbReference>
<feature type="transmembrane region" description="Helical" evidence="9">
    <location>
        <begin position="26"/>
        <end position="47"/>
    </location>
</feature>
<proteinExistence type="predicted"/>
<evidence type="ECO:0000256" key="7">
    <source>
        <dbReference type="ARBA" id="ARBA00023170"/>
    </source>
</evidence>
<dbReference type="InterPro" id="IPR017452">
    <property type="entry name" value="GPCR_Rhodpsn_7TM"/>
</dbReference>
<keyword evidence="7" id="KW-0675">Receptor</keyword>
<keyword evidence="8" id="KW-0807">Transducer</keyword>
<keyword evidence="2" id="KW-1003">Cell membrane</keyword>
<accession>A0A818XXE5</accession>
<reference evidence="13" key="1">
    <citation type="submission" date="2021-02" db="EMBL/GenBank/DDBJ databases">
        <authorList>
            <person name="Nowell W R."/>
        </authorList>
    </citation>
    <scope>NUCLEOTIDE SEQUENCE</scope>
</reference>
<dbReference type="GO" id="GO:0005886">
    <property type="term" value="C:plasma membrane"/>
    <property type="evidence" value="ECO:0007669"/>
    <property type="project" value="UniProtKB-SubCell"/>
</dbReference>
<evidence type="ECO:0000313" key="16">
    <source>
        <dbReference type="Proteomes" id="UP000663866"/>
    </source>
</evidence>
<dbReference type="AlphaFoldDB" id="A0A818XXE5"/>
<feature type="transmembrane region" description="Helical" evidence="9">
    <location>
        <begin position="271"/>
        <end position="292"/>
    </location>
</feature>
<feature type="transmembrane region" description="Helical" evidence="9">
    <location>
        <begin position="188"/>
        <end position="208"/>
    </location>
</feature>
<evidence type="ECO:0000256" key="8">
    <source>
        <dbReference type="ARBA" id="ARBA00023224"/>
    </source>
</evidence>
<comment type="caution">
    <text evidence="13">The sequence shown here is derived from an EMBL/GenBank/DDBJ whole genome shotgun (WGS) entry which is preliminary data.</text>
</comment>
<dbReference type="InterPro" id="IPR000276">
    <property type="entry name" value="GPCR_Rhodpsn"/>
</dbReference>
<protein>
    <recommendedName>
        <fullName evidence="10">G-protein coupled receptors family 1 profile domain-containing protein</fullName>
    </recommendedName>
</protein>
<keyword evidence="5" id="KW-0297">G-protein coupled receptor</keyword>
<feature type="transmembrane region" description="Helical" evidence="9">
    <location>
        <begin position="144"/>
        <end position="168"/>
    </location>
</feature>
<evidence type="ECO:0000313" key="13">
    <source>
        <dbReference type="EMBL" id="CAF3745655.1"/>
    </source>
</evidence>
<keyword evidence="4 9" id="KW-1133">Transmembrane helix</keyword>
<evidence type="ECO:0000256" key="1">
    <source>
        <dbReference type="ARBA" id="ARBA00004651"/>
    </source>
</evidence>
<dbReference type="Pfam" id="PF00001">
    <property type="entry name" value="7tm_1"/>
    <property type="match status" value="1"/>
</dbReference>
<dbReference type="PRINTS" id="PR00237">
    <property type="entry name" value="GPCRRHODOPSN"/>
</dbReference>
<dbReference type="Proteomes" id="UP000663856">
    <property type="component" value="Unassembled WGS sequence"/>
</dbReference>
<dbReference type="EMBL" id="CAJOBF010000096">
    <property type="protein sequence ID" value="CAF3745655.1"/>
    <property type="molecule type" value="Genomic_DNA"/>
</dbReference>
<evidence type="ECO:0000313" key="15">
    <source>
        <dbReference type="Proteomes" id="UP000663842"/>
    </source>
</evidence>
<dbReference type="GO" id="GO:0042923">
    <property type="term" value="F:neuropeptide binding"/>
    <property type="evidence" value="ECO:0007669"/>
    <property type="project" value="TreeGrafter"/>
</dbReference>
<feature type="transmembrane region" description="Helical" evidence="9">
    <location>
        <begin position="229"/>
        <end position="251"/>
    </location>
</feature>
<keyword evidence="16" id="KW-1185">Reference proteome</keyword>
<keyword evidence="3 9" id="KW-0812">Transmembrane</keyword>
<dbReference type="EMBL" id="CAJOBG010001024">
    <property type="protein sequence ID" value="CAF3886011.1"/>
    <property type="molecule type" value="Genomic_DNA"/>
</dbReference>
<evidence type="ECO:0000256" key="6">
    <source>
        <dbReference type="ARBA" id="ARBA00023136"/>
    </source>
</evidence>
<dbReference type="Proteomes" id="UP000663887">
    <property type="component" value="Unassembled WGS sequence"/>
</dbReference>
<feature type="domain" description="G-protein coupled receptors family 1 profile" evidence="10">
    <location>
        <begin position="38"/>
        <end position="290"/>
    </location>
</feature>
<dbReference type="GO" id="GO:0043005">
    <property type="term" value="C:neuron projection"/>
    <property type="evidence" value="ECO:0007669"/>
    <property type="project" value="TreeGrafter"/>
</dbReference>
<feature type="transmembrane region" description="Helical" evidence="9">
    <location>
        <begin position="101"/>
        <end position="123"/>
    </location>
</feature>
<evidence type="ECO:0000256" key="4">
    <source>
        <dbReference type="ARBA" id="ARBA00022989"/>
    </source>
</evidence>
<evidence type="ECO:0000256" key="3">
    <source>
        <dbReference type="ARBA" id="ARBA00022692"/>
    </source>
</evidence>
<dbReference type="PROSITE" id="PS50262">
    <property type="entry name" value="G_PROTEIN_RECEP_F1_2"/>
    <property type="match status" value="1"/>
</dbReference>
<dbReference type="SUPFAM" id="SSF81321">
    <property type="entry name" value="Family A G protein-coupled receptor-like"/>
    <property type="match status" value="1"/>
</dbReference>
<evidence type="ECO:0000313" key="14">
    <source>
        <dbReference type="EMBL" id="CAF3886011.1"/>
    </source>
</evidence>
<dbReference type="EMBL" id="CAJNRG010008665">
    <property type="protein sequence ID" value="CAF2106112.1"/>
    <property type="molecule type" value="Genomic_DNA"/>
</dbReference>
<gene>
    <name evidence="14" type="ORF">OVN521_LOCUS8721</name>
    <name evidence="13" type="ORF">UXM345_LOCUS1701</name>
    <name evidence="11" type="ORF">WKI299_LOCUS471</name>
    <name evidence="12" type="ORF">XDN619_LOCUS19791</name>
</gene>
<dbReference type="PANTHER" id="PTHR24229:SF40">
    <property type="entry name" value="ALLATOSTATIN C RECEPTOR 1-RELATED"/>
    <property type="match status" value="1"/>
</dbReference>
<dbReference type="PANTHER" id="PTHR24229">
    <property type="entry name" value="NEUROPEPTIDES RECEPTOR"/>
    <property type="match status" value="1"/>
</dbReference>